<proteinExistence type="predicted"/>
<gene>
    <name evidence="2" type="ORF">JTE90_025761</name>
</gene>
<name>A0AAV6U5W6_9ARAC</name>
<evidence type="ECO:0000256" key="1">
    <source>
        <dbReference type="SAM" id="MobiDB-lite"/>
    </source>
</evidence>
<dbReference type="Proteomes" id="UP000827092">
    <property type="component" value="Unassembled WGS sequence"/>
</dbReference>
<sequence length="225" mass="25095">MWSLLLRPHPNCQNPAACVNCKKNHPANFAGCEARAKEANFLKFKEENNLSFSEARSRFNKSVFDTSSYAKVASLDRYEKFDLQSEIHKVVDKVIAPILQRLDQALEKFAAAQLQTLSNVADIAQRVEALATPSPQQPSAVILERLVHKVDSLNKQFALQQAAIDNLKSLQIKVFANSSTSVKIPQHSAKSVPSLRKERDETPLTTTDNKKAKLNNSQHSSSRNV</sequence>
<organism evidence="2 3">
    <name type="scientific">Oedothorax gibbosus</name>
    <dbReference type="NCBI Taxonomy" id="931172"/>
    <lineage>
        <taxon>Eukaryota</taxon>
        <taxon>Metazoa</taxon>
        <taxon>Ecdysozoa</taxon>
        <taxon>Arthropoda</taxon>
        <taxon>Chelicerata</taxon>
        <taxon>Arachnida</taxon>
        <taxon>Araneae</taxon>
        <taxon>Araneomorphae</taxon>
        <taxon>Entelegynae</taxon>
        <taxon>Araneoidea</taxon>
        <taxon>Linyphiidae</taxon>
        <taxon>Erigoninae</taxon>
        <taxon>Oedothorax</taxon>
    </lineage>
</organism>
<dbReference type="EMBL" id="JAFNEN010000621">
    <property type="protein sequence ID" value="KAG8179534.1"/>
    <property type="molecule type" value="Genomic_DNA"/>
</dbReference>
<comment type="caution">
    <text evidence="2">The sequence shown here is derived from an EMBL/GenBank/DDBJ whole genome shotgun (WGS) entry which is preliminary data.</text>
</comment>
<evidence type="ECO:0000313" key="3">
    <source>
        <dbReference type="Proteomes" id="UP000827092"/>
    </source>
</evidence>
<dbReference type="AlphaFoldDB" id="A0AAV6U5W6"/>
<accession>A0AAV6U5W6</accession>
<feature type="compositionally biased region" description="Polar residues" evidence="1">
    <location>
        <begin position="214"/>
        <end position="225"/>
    </location>
</feature>
<evidence type="ECO:0000313" key="2">
    <source>
        <dbReference type="EMBL" id="KAG8179534.1"/>
    </source>
</evidence>
<feature type="region of interest" description="Disordered" evidence="1">
    <location>
        <begin position="186"/>
        <end position="225"/>
    </location>
</feature>
<keyword evidence="3" id="KW-1185">Reference proteome</keyword>
<reference evidence="2 3" key="1">
    <citation type="journal article" date="2022" name="Nat. Ecol. Evol.">
        <title>A masculinizing supergene underlies an exaggerated male reproductive morph in a spider.</title>
        <authorList>
            <person name="Hendrickx F."/>
            <person name="De Corte Z."/>
            <person name="Sonet G."/>
            <person name="Van Belleghem S.M."/>
            <person name="Kostlbacher S."/>
            <person name="Vangestel C."/>
        </authorList>
    </citation>
    <scope>NUCLEOTIDE SEQUENCE [LARGE SCALE GENOMIC DNA]</scope>
    <source>
        <strain evidence="2">W744_W776</strain>
    </source>
</reference>
<protein>
    <submittedName>
        <fullName evidence="2">Uncharacterized protein</fullName>
    </submittedName>
</protein>